<accession>A0A2N5XU29</accession>
<keyword evidence="1" id="KW-0812">Transmembrane</keyword>
<dbReference type="RefSeq" id="WP_101533094.1">
    <property type="nucleotide sequence ID" value="NZ_JBFHIU010000128.1"/>
</dbReference>
<keyword evidence="3" id="KW-1185">Reference proteome</keyword>
<gene>
    <name evidence="2" type="ORF">C0081_06970</name>
</gene>
<evidence type="ECO:0000256" key="1">
    <source>
        <dbReference type="SAM" id="Phobius"/>
    </source>
</evidence>
<sequence length="303" mass="34334">MTRNIQRGQDLIAGFDRNKIRPTRKRGGMLANLITLISVLVILASFATISWTFMTDGSPAEDVTEIPKRSKEAVLLFLREPKAVARDYDMTGKPPYVDQKNFKMRIDVNRTKTGLNAIDSELHERCTKKISKIAADWTVKKGVAYFHFEDAEKFLACSMRTQRSRFCDPAYRKRLALRFQDYLRARTVIANRFTIHEKSTALISKFSGGDKSKTGRLDEKTIKAMLELEEGTSKDQRAKSIKRRQTKLNFQDVKSANKLTPALSRALSDLSEKGLFGAKDFGTLFSEPPRVLVPYLKDVAAPC</sequence>
<evidence type="ECO:0000313" key="3">
    <source>
        <dbReference type="Proteomes" id="UP000234881"/>
    </source>
</evidence>
<organism evidence="2 3">
    <name type="scientific">Cohaesibacter celericrescens</name>
    <dbReference type="NCBI Taxonomy" id="2067669"/>
    <lineage>
        <taxon>Bacteria</taxon>
        <taxon>Pseudomonadati</taxon>
        <taxon>Pseudomonadota</taxon>
        <taxon>Alphaproteobacteria</taxon>
        <taxon>Hyphomicrobiales</taxon>
        <taxon>Cohaesibacteraceae</taxon>
    </lineage>
</organism>
<evidence type="ECO:0000313" key="2">
    <source>
        <dbReference type="EMBL" id="PLW78004.1"/>
    </source>
</evidence>
<reference evidence="2 3" key="1">
    <citation type="submission" date="2018-01" db="EMBL/GenBank/DDBJ databases">
        <title>The draft genome sequence of Cohaesibacter sp. H1304.</title>
        <authorList>
            <person name="Wang N.-N."/>
            <person name="Du Z.-J."/>
        </authorList>
    </citation>
    <scope>NUCLEOTIDE SEQUENCE [LARGE SCALE GENOMIC DNA]</scope>
    <source>
        <strain evidence="2 3">H1304</strain>
    </source>
</reference>
<dbReference type="AlphaFoldDB" id="A0A2N5XU29"/>
<keyword evidence="1" id="KW-0472">Membrane</keyword>
<dbReference type="Proteomes" id="UP000234881">
    <property type="component" value="Unassembled WGS sequence"/>
</dbReference>
<feature type="transmembrane region" description="Helical" evidence="1">
    <location>
        <begin position="29"/>
        <end position="54"/>
    </location>
</feature>
<name>A0A2N5XU29_9HYPH</name>
<keyword evidence="1" id="KW-1133">Transmembrane helix</keyword>
<proteinExistence type="predicted"/>
<dbReference type="EMBL" id="PKUQ01000012">
    <property type="protein sequence ID" value="PLW78004.1"/>
    <property type="molecule type" value="Genomic_DNA"/>
</dbReference>
<comment type="caution">
    <text evidence="2">The sequence shown here is derived from an EMBL/GenBank/DDBJ whole genome shotgun (WGS) entry which is preliminary data.</text>
</comment>
<protein>
    <submittedName>
        <fullName evidence="2">Uncharacterized protein</fullName>
    </submittedName>
</protein>
<dbReference type="OrthoDB" id="9829219at2"/>